<accession>A0ABS0UDA4</accession>
<dbReference type="NCBIfam" id="TIGR03349">
    <property type="entry name" value="IV_VI_DotU"/>
    <property type="match status" value="1"/>
</dbReference>
<dbReference type="PANTHER" id="PTHR38033:SF1">
    <property type="entry name" value="DOTU FAMILY TYPE IV_VI SECRETION SYSTEM PROTEIN"/>
    <property type="match status" value="1"/>
</dbReference>
<proteinExistence type="predicted"/>
<keyword evidence="2" id="KW-0812">Transmembrane</keyword>
<evidence type="ECO:0000256" key="1">
    <source>
        <dbReference type="SAM" id="MobiDB-lite"/>
    </source>
</evidence>
<dbReference type="PANTHER" id="PTHR38033">
    <property type="entry name" value="MEMBRANE PROTEIN-RELATED"/>
    <property type="match status" value="1"/>
</dbReference>
<dbReference type="Proteomes" id="UP000648914">
    <property type="component" value="Unassembled WGS sequence"/>
</dbReference>
<evidence type="ECO:0000256" key="2">
    <source>
        <dbReference type="SAM" id="Phobius"/>
    </source>
</evidence>
<dbReference type="InterPro" id="IPR017732">
    <property type="entry name" value="T4/T6SS_DotU"/>
</dbReference>
<organism evidence="4 5">
    <name type="scientific">Pseudomonas synxantha</name>
    <dbReference type="NCBI Taxonomy" id="47883"/>
    <lineage>
        <taxon>Bacteria</taxon>
        <taxon>Pseudomonadati</taxon>
        <taxon>Pseudomonadota</taxon>
        <taxon>Gammaproteobacteria</taxon>
        <taxon>Pseudomonadales</taxon>
        <taxon>Pseudomonadaceae</taxon>
        <taxon>Pseudomonas</taxon>
    </lineage>
</organism>
<dbReference type="Pfam" id="PF09850">
    <property type="entry name" value="DotU"/>
    <property type="match status" value="1"/>
</dbReference>
<dbReference type="RefSeq" id="WP_198721128.1">
    <property type="nucleotide sequence ID" value="NZ_JAEIKU010000152.1"/>
</dbReference>
<keyword evidence="2" id="KW-1133">Transmembrane helix</keyword>
<reference evidence="4 5" key="1">
    <citation type="submission" date="2020-12" db="EMBL/GenBank/DDBJ databases">
        <title>Comparative genomic insights into the epidemiology and virulence of plant pathogenic Pseudomonads from Turkey.</title>
        <authorList>
            <person name="Dillon M."/>
            <person name="Ruiz-Bedoya T."/>
            <person name="Bendalovic-Torma C."/>
            <person name="Guttman K.M."/>
            <person name="Kwak H."/>
            <person name="Middleton M.A."/>
            <person name="Wang P.W."/>
            <person name="Horuz S."/>
            <person name="Aysan Y."/>
            <person name="Guttman D.S."/>
        </authorList>
    </citation>
    <scope>NUCLEOTIDE SEQUENCE [LARGE SCALE GENOMIC DNA]</scope>
    <source>
        <strain evidence="4 5">S5_IA_2b</strain>
    </source>
</reference>
<feature type="compositionally biased region" description="Polar residues" evidence="1">
    <location>
        <begin position="1"/>
        <end position="14"/>
    </location>
</feature>
<dbReference type="Gene3D" id="1.25.40.590">
    <property type="entry name" value="Type IV / VI secretion system, DotU"/>
    <property type="match status" value="1"/>
</dbReference>
<evidence type="ECO:0000313" key="4">
    <source>
        <dbReference type="EMBL" id="MBI6563542.1"/>
    </source>
</evidence>
<dbReference type="EMBL" id="JAEILG010000010">
    <property type="protein sequence ID" value="MBI6563542.1"/>
    <property type="molecule type" value="Genomic_DNA"/>
</dbReference>
<feature type="domain" description="Type IV / VI secretion system DotU" evidence="3">
    <location>
        <begin position="44"/>
        <end position="246"/>
    </location>
</feature>
<sequence length="265" mass="30093">MPTLNPTTTFSSTHGDARDGRPDGELFCHHDPLEFQLRGHSLNPLVDVAMPLFGLVMRLRRTDSYPSVEQLQGHLTNQIKAMLEELRQHGYSEAELRVFSYVLCVFVDEAVLATPWGTGSVWQAKSLLSTFHQETWGGETFFTLLTRLQETPEQYRDVLLLMYLCLCLGFKGQYAVQTQGDQALQQLISRLQSVIGTLHDPVPAQLTRPLDNVAPRHYQMNRQWPWWTPWAAAGAVCLGAYGFFAIRLNTMTQQVMQSLEAILLR</sequence>
<comment type="caution">
    <text evidence="4">The sequence shown here is derived from an EMBL/GenBank/DDBJ whole genome shotgun (WGS) entry which is preliminary data.</text>
</comment>
<dbReference type="NCBIfam" id="NF038228">
    <property type="entry name" value="IcmH_DotU_IVB"/>
    <property type="match status" value="1"/>
</dbReference>
<gene>
    <name evidence="4" type="primary">icmH</name>
    <name evidence="4" type="ORF">YA0852_05345</name>
</gene>
<feature type="region of interest" description="Disordered" evidence="1">
    <location>
        <begin position="1"/>
        <end position="23"/>
    </location>
</feature>
<dbReference type="InterPro" id="IPR038522">
    <property type="entry name" value="T4/T6SS_DotU_sf"/>
</dbReference>
<keyword evidence="2" id="KW-0472">Membrane</keyword>
<protein>
    <submittedName>
        <fullName evidence="4">Type IVB secretion system protein IcmH/DotU</fullName>
    </submittedName>
</protein>
<feature type="transmembrane region" description="Helical" evidence="2">
    <location>
        <begin position="224"/>
        <end position="246"/>
    </location>
</feature>
<evidence type="ECO:0000259" key="3">
    <source>
        <dbReference type="Pfam" id="PF09850"/>
    </source>
</evidence>
<evidence type="ECO:0000313" key="5">
    <source>
        <dbReference type="Proteomes" id="UP000648914"/>
    </source>
</evidence>
<keyword evidence="5" id="KW-1185">Reference proteome</keyword>
<name>A0ABS0UDA4_9PSED</name>